<reference evidence="3 4" key="1">
    <citation type="submission" date="2018-08" db="EMBL/GenBank/DDBJ databases">
        <title>Altererythrobacter sp.Ery1 and Ery12, the genome sequencing of novel strains in genus Alterythrobacter.</title>
        <authorList>
            <person name="Cheng H."/>
            <person name="Wu Y.-H."/>
            <person name="Fang C."/>
            <person name="Xu X.-W."/>
        </authorList>
    </citation>
    <scope>NUCLEOTIDE SEQUENCE [LARGE SCALE GENOMIC DNA]</scope>
    <source>
        <strain evidence="3 4">Ery1</strain>
    </source>
</reference>
<name>A0A418NEB9_9SPHN</name>
<dbReference type="PIRSF" id="PIRSF029644">
    <property type="entry name" value="UCP029644"/>
    <property type="match status" value="1"/>
</dbReference>
<dbReference type="InterPro" id="IPR006860">
    <property type="entry name" value="FecR"/>
</dbReference>
<dbReference type="OrthoDB" id="9813091at2"/>
<evidence type="ECO:0000313" key="3">
    <source>
        <dbReference type="EMBL" id="RIV76678.1"/>
    </source>
</evidence>
<keyword evidence="4" id="KW-1185">Reference proteome</keyword>
<evidence type="ECO:0000313" key="4">
    <source>
        <dbReference type="Proteomes" id="UP000285092"/>
    </source>
</evidence>
<dbReference type="Proteomes" id="UP000285092">
    <property type="component" value="Unassembled WGS sequence"/>
</dbReference>
<keyword evidence="1" id="KW-0732">Signal</keyword>
<feature type="domain" description="FecR protein" evidence="2">
    <location>
        <begin position="120"/>
        <end position="222"/>
    </location>
</feature>
<dbReference type="InterPro" id="IPR036779">
    <property type="entry name" value="LysM_dom_sf"/>
</dbReference>
<gene>
    <name evidence="3" type="ORF">D2V04_10925</name>
</gene>
<dbReference type="Gene3D" id="3.10.350.10">
    <property type="entry name" value="LysM domain"/>
    <property type="match status" value="1"/>
</dbReference>
<evidence type="ECO:0000256" key="1">
    <source>
        <dbReference type="SAM" id="SignalP"/>
    </source>
</evidence>
<dbReference type="AlphaFoldDB" id="A0A418NEB9"/>
<dbReference type="InterPro" id="IPR016930">
    <property type="entry name" value="UCP029644"/>
</dbReference>
<dbReference type="PANTHER" id="PTHR38731:SF1">
    <property type="entry name" value="FECR PROTEIN DOMAIN-CONTAINING PROTEIN"/>
    <property type="match status" value="1"/>
</dbReference>
<organism evidence="3 4">
    <name type="scientific">Pelagerythrobacter aerophilus</name>
    <dbReference type="NCBI Taxonomy" id="2306995"/>
    <lineage>
        <taxon>Bacteria</taxon>
        <taxon>Pseudomonadati</taxon>
        <taxon>Pseudomonadota</taxon>
        <taxon>Alphaproteobacteria</taxon>
        <taxon>Sphingomonadales</taxon>
        <taxon>Erythrobacteraceae</taxon>
        <taxon>Pelagerythrobacter</taxon>
    </lineage>
</organism>
<dbReference type="Pfam" id="PF04773">
    <property type="entry name" value="FecR"/>
    <property type="match status" value="1"/>
</dbReference>
<dbReference type="PANTHER" id="PTHR38731">
    <property type="entry name" value="LIPL45-RELATED LIPOPROTEIN-RELATED"/>
    <property type="match status" value="1"/>
</dbReference>
<dbReference type="InterPro" id="IPR013783">
    <property type="entry name" value="Ig-like_fold"/>
</dbReference>
<sequence length="440" mass="48674">MRWRLLLLPLLAATLQPVSAGAQQSEGAEVVLYPMREGDSLYELAQQHFRRIEDYAIVQRLNRIGNPRRIAIGRSIRIPKHLLRYEPVTAHIISFRGAVQLRRDGRLLTVSPGMAVHEGDELATAANSFVSMGLPDQSAVALPSQSRVTVRRLRKLSLTGAVERLFAVEQGRAKAIVSPLNEADEFRISTPISVSAVRGTEFRIRYDAAGKQAATETLSGEVTMASSGEVSRDLPAGFGAVAAGTELSAPVALLPPPRLTNPGETQDQRELAFELEPLPGAKAYHVQIAQDAGFLDVATETTVQTTEVRLPPIEDGTWFVRVAAIDGHGLEGMYETYGFQRRLNDISGTATETRTGDYRQYLFRWRVMGDGERQFRFQLSRQEDGSDPVVDEVGLTEQSFAVTDLPPGTYYWRVMALQFVDGEVHENWSPTERLTISPDQ</sequence>
<proteinExistence type="predicted"/>
<accession>A0A418NEB9</accession>
<feature type="signal peptide" evidence="1">
    <location>
        <begin position="1"/>
        <end position="20"/>
    </location>
</feature>
<comment type="caution">
    <text evidence="3">The sequence shown here is derived from an EMBL/GenBank/DDBJ whole genome shotgun (WGS) entry which is preliminary data.</text>
</comment>
<evidence type="ECO:0000259" key="2">
    <source>
        <dbReference type="Pfam" id="PF04773"/>
    </source>
</evidence>
<protein>
    <submittedName>
        <fullName evidence="3">Peptidoglycan-binding protein</fullName>
    </submittedName>
</protein>
<feature type="chain" id="PRO_5018996360" evidence="1">
    <location>
        <begin position="21"/>
        <end position="440"/>
    </location>
</feature>
<dbReference type="Gene3D" id="2.60.40.10">
    <property type="entry name" value="Immunoglobulins"/>
    <property type="match status" value="2"/>
</dbReference>
<dbReference type="EMBL" id="QXFK01000018">
    <property type="protein sequence ID" value="RIV76678.1"/>
    <property type="molecule type" value="Genomic_DNA"/>
</dbReference>
<dbReference type="Gene3D" id="2.60.120.1440">
    <property type="match status" value="1"/>
</dbReference>